<evidence type="ECO:0000256" key="5">
    <source>
        <dbReference type="ARBA" id="ARBA00022692"/>
    </source>
</evidence>
<feature type="region of interest" description="Disordered" evidence="10">
    <location>
        <begin position="282"/>
        <end position="371"/>
    </location>
</feature>
<keyword evidence="5 11" id="KW-0812">Transmembrane</keyword>
<dbReference type="NCBIfam" id="TIGR00206">
    <property type="entry name" value="fliF"/>
    <property type="match status" value="1"/>
</dbReference>
<keyword evidence="7 11" id="KW-0472">Membrane</keyword>
<dbReference type="EMBL" id="VLTJ01000020">
    <property type="protein sequence ID" value="TSH95659.1"/>
    <property type="molecule type" value="Genomic_DNA"/>
</dbReference>
<keyword evidence="6 11" id="KW-1133">Transmembrane helix</keyword>
<evidence type="ECO:0000256" key="9">
    <source>
        <dbReference type="PIRNR" id="PIRNR004862"/>
    </source>
</evidence>
<sequence>MASLPMNAGSTLEPLLARLRAAPRFALIGIAALVVALLVALALWSRSPDYRVLFADLSERDGGAIVAALGQMNVPYRFADGSAAIMVPAERVHETRLALASQGLPRGGSVGFELLDQGKFGASQFTEQVNFQRALEGELARSIESINAVESARVHLALPRQSMFLRERQPPTASVMLQLYPGRTLDESQVAAIGHLVSASVPELSVSNISVVDQFGRLLSLPGSDGRGAGTAEFRRVRDIEQSYVQRIESILTPILGPGNARAQVTAEVDFSRREETVEVYRPNQEPGQAAIRSQQTSESVQYGNAMPQGIPGALTNQPPANPAAPITNPQQAPDGQDPAGAQPGTDNAAGNPAAAAAATQPAIPGDERREGTTNYELDRTITHLQHATGKVARLSVAVVVNHVPDAEGNPQPMPAERLDELRELVRQAMGYSDVRGDTLNLMQSAFLGPIEQPLPWWREPLYLDLAKTVGGWLLFLVIALWLWLGVARPAIRRQAASNEAKAAAAAAVETQQNDEVDDMIAAATKARQQSRYQENLETARELAMKDPRAVAAVLRSWMEK</sequence>
<evidence type="ECO:0000256" key="3">
    <source>
        <dbReference type="ARBA" id="ARBA00007971"/>
    </source>
</evidence>
<dbReference type="GO" id="GO:0003774">
    <property type="term" value="F:cytoskeletal motor activity"/>
    <property type="evidence" value="ECO:0007669"/>
    <property type="project" value="InterPro"/>
</dbReference>
<dbReference type="PRINTS" id="PR01009">
    <property type="entry name" value="FLGMRINGFLIF"/>
</dbReference>
<organism evidence="14 15">
    <name type="scientific">Verticiella sediminum</name>
    <dbReference type="NCBI Taxonomy" id="1247510"/>
    <lineage>
        <taxon>Bacteria</taxon>
        <taxon>Pseudomonadati</taxon>
        <taxon>Pseudomonadota</taxon>
        <taxon>Betaproteobacteria</taxon>
        <taxon>Burkholderiales</taxon>
        <taxon>Alcaligenaceae</taxon>
        <taxon>Verticiella</taxon>
    </lineage>
</organism>
<feature type="domain" description="Flagellar M-ring N-terminal" evidence="12">
    <location>
        <begin position="46"/>
        <end position="220"/>
    </location>
</feature>
<dbReference type="OrthoDB" id="8554211at2"/>
<feature type="compositionally biased region" description="Low complexity" evidence="10">
    <location>
        <begin position="316"/>
        <end position="334"/>
    </location>
</feature>
<comment type="function">
    <text evidence="9">The M ring may be actively involved in energy transduction.</text>
</comment>
<dbReference type="InterPro" id="IPR006182">
    <property type="entry name" value="FliF_N_dom"/>
</dbReference>
<dbReference type="InterPro" id="IPR043427">
    <property type="entry name" value="YscJ/FliF"/>
</dbReference>
<dbReference type="GO" id="GO:0071973">
    <property type="term" value="P:bacterial-type flagellum-dependent cell motility"/>
    <property type="evidence" value="ECO:0007669"/>
    <property type="project" value="InterPro"/>
</dbReference>
<keyword evidence="14" id="KW-0969">Cilium</keyword>
<evidence type="ECO:0000256" key="7">
    <source>
        <dbReference type="ARBA" id="ARBA00023136"/>
    </source>
</evidence>
<evidence type="ECO:0000256" key="2">
    <source>
        <dbReference type="ARBA" id="ARBA00004651"/>
    </source>
</evidence>
<evidence type="ECO:0000259" key="13">
    <source>
        <dbReference type="Pfam" id="PF08345"/>
    </source>
</evidence>
<dbReference type="AlphaFoldDB" id="A0A556ARU8"/>
<evidence type="ECO:0000313" key="15">
    <source>
        <dbReference type="Proteomes" id="UP000318405"/>
    </source>
</evidence>
<evidence type="ECO:0000256" key="11">
    <source>
        <dbReference type="SAM" id="Phobius"/>
    </source>
</evidence>
<keyword evidence="4" id="KW-1003">Cell membrane</keyword>
<keyword evidence="14" id="KW-0966">Cell projection</keyword>
<keyword evidence="8 9" id="KW-0975">Bacterial flagellum</keyword>
<accession>A0A556ARU8</accession>
<evidence type="ECO:0000259" key="12">
    <source>
        <dbReference type="Pfam" id="PF01514"/>
    </source>
</evidence>
<feature type="transmembrane region" description="Helical" evidence="11">
    <location>
        <begin position="25"/>
        <end position="44"/>
    </location>
</feature>
<dbReference type="PANTHER" id="PTHR30046">
    <property type="entry name" value="FLAGELLAR M-RING PROTEIN"/>
    <property type="match status" value="1"/>
</dbReference>
<dbReference type="InterPro" id="IPR000067">
    <property type="entry name" value="FlgMring_FliF"/>
</dbReference>
<dbReference type="Gene3D" id="3.30.300.30">
    <property type="match status" value="1"/>
</dbReference>
<reference evidence="14 15" key="1">
    <citation type="submission" date="2019-07" db="EMBL/GenBank/DDBJ databases">
        <title>Qingshengfaniella alkalisoli gen. nov., sp. nov., isolated from saline soil.</title>
        <authorList>
            <person name="Xu L."/>
            <person name="Huang X.-X."/>
            <person name="Sun J.-Q."/>
        </authorList>
    </citation>
    <scope>NUCLEOTIDE SEQUENCE [LARGE SCALE GENOMIC DNA]</scope>
    <source>
        <strain evidence="14 15">DSM 27279</strain>
    </source>
</reference>
<dbReference type="InterPro" id="IPR013556">
    <property type="entry name" value="Flag_M-ring_C"/>
</dbReference>
<dbReference type="InterPro" id="IPR045851">
    <property type="entry name" value="AMP-bd_C_sf"/>
</dbReference>
<feature type="transmembrane region" description="Helical" evidence="11">
    <location>
        <begin position="470"/>
        <end position="488"/>
    </location>
</feature>
<evidence type="ECO:0000256" key="1">
    <source>
        <dbReference type="ARBA" id="ARBA00004117"/>
    </source>
</evidence>
<evidence type="ECO:0000256" key="8">
    <source>
        <dbReference type="ARBA" id="ARBA00023143"/>
    </source>
</evidence>
<dbReference type="Pfam" id="PF08345">
    <property type="entry name" value="YscJ_FliF_C"/>
    <property type="match status" value="1"/>
</dbReference>
<dbReference type="GO" id="GO:0009431">
    <property type="term" value="C:bacterial-type flagellum basal body, MS ring"/>
    <property type="evidence" value="ECO:0007669"/>
    <property type="project" value="InterPro"/>
</dbReference>
<feature type="compositionally biased region" description="Low complexity" evidence="10">
    <location>
        <begin position="345"/>
        <end position="363"/>
    </location>
</feature>
<dbReference type="Pfam" id="PF01514">
    <property type="entry name" value="YscJ_FliF"/>
    <property type="match status" value="1"/>
</dbReference>
<name>A0A556ARU8_9BURK</name>
<comment type="caution">
    <text evidence="14">The sequence shown here is derived from an EMBL/GenBank/DDBJ whole genome shotgun (WGS) entry which is preliminary data.</text>
</comment>
<comment type="similarity">
    <text evidence="3 9">Belongs to the FliF family.</text>
</comment>
<dbReference type="PANTHER" id="PTHR30046:SF0">
    <property type="entry name" value="FLAGELLAR M-RING PROTEIN"/>
    <property type="match status" value="1"/>
</dbReference>
<keyword evidence="14" id="KW-0282">Flagellum</keyword>
<feature type="domain" description="Flagellar M-ring C-terminal" evidence="13">
    <location>
        <begin position="252"/>
        <end position="447"/>
    </location>
</feature>
<dbReference type="Proteomes" id="UP000318405">
    <property type="component" value="Unassembled WGS sequence"/>
</dbReference>
<feature type="compositionally biased region" description="Polar residues" evidence="10">
    <location>
        <begin position="292"/>
        <end position="303"/>
    </location>
</feature>
<evidence type="ECO:0000256" key="6">
    <source>
        <dbReference type="ARBA" id="ARBA00022989"/>
    </source>
</evidence>
<comment type="subcellular location">
    <subcellularLocation>
        <location evidence="1 9">Bacterial flagellum basal body</location>
    </subcellularLocation>
    <subcellularLocation>
        <location evidence="2">Cell membrane</location>
        <topology evidence="2">Multi-pass membrane protein</topology>
    </subcellularLocation>
</comment>
<dbReference type="GO" id="GO:0005886">
    <property type="term" value="C:plasma membrane"/>
    <property type="evidence" value="ECO:0007669"/>
    <property type="project" value="UniProtKB-SubCell"/>
</dbReference>
<evidence type="ECO:0000256" key="4">
    <source>
        <dbReference type="ARBA" id="ARBA00022475"/>
    </source>
</evidence>
<keyword evidence="15" id="KW-1185">Reference proteome</keyword>
<dbReference type="PIRSF" id="PIRSF004862">
    <property type="entry name" value="FliF"/>
    <property type="match status" value="1"/>
</dbReference>
<evidence type="ECO:0000313" key="14">
    <source>
        <dbReference type="EMBL" id="TSH95659.1"/>
    </source>
</evidence>
<proteinExistence type="inferred from homology"/>
<evidence type="ECO:0000256" key="10">
    <source>
        <dbReference type="SAM" id="MobiDB-lite"/>
    </source>
</evidence>
<gene>
    <name evidence="14" type="primary">fliF</name>
    <name evidence="14" type="ORF">FOZ76_09675</name>
</gene>
<protein>
    <recommendedName>
        <fullName evidence="9">Flagellar M-ring protein</fullName>
    </recommendedName>
</protein>